<reference evidence="1" key="1">
    <citation type="submission" date="2024-12" db="EMBL/GenBank/DDBJ databases">
        <authorList>
            <person name="Wu N."/>
        </authorList>
    </citation>
    <scope>NUCLEOTIDE SEQUENCE</scope>
    <source>
        <strain evidence="1">P15</strain>
    </source>
</reference>
<accession>A0ACC7NUK1</accession>
<dbReference type="Proteomes" id="UP001631969">
    <property type="component" value="Unassembled WGS sequence"/>
</dbReference>
<name>A0ACC7NUK1_9BACL</name>
<evidence type="ECO:0000313" key="2">
    <source>
        <dbReference type="Proteomes" id="UP001631969"/>
    </source>
</evidence>
<protein>
    <submittedName>
        <fullName evidence="1">LacI family DNA-binding transcriptional regulator</fullName>
    </submittedName>
</protein>
<sequence length="340" mass="38033">MARAAGVSIATVSNVLNRRNVPLAEETIRKVEDAVQLLGYRRNEMAASLSRKKTYELGLVLPHFNGYFADFAHAMQDVVHQFGYHLSVYSSTGKPELEKRHMETLLRRRVDGLFCHGLAMNPETTRKFVGEGTPMVLFNAYNWPENVALGAVNLDFAGGAEKAVLHLAERGCRQLFYISRVRARTTNQQRLVGFQRGVEGCGIPHRIIPTQGMYEDEIFESIEDVVKQGEPLGILAFDDGDAFMLISRLQARGYDIPGQIKVVGINNQSVAQHNWPSITSLDIDLDNQVSHAVCMLLQHLEEGAALRNISLERFETVKPTGSPAHEIHIPMRLIPRMSTE</sequence>
<keyword evidence="2" id="KW-1185">Reference proteome</keyword>
<dbReference type="EMBL" id="JBJURJ010000002">
    <property type="protein sequence ID" value="MFM9327376.1"/>
    <property type="molecule type" value="Genomic_DNA"/>
</dbReference>
<proteinExistence type="predicted"/>
<comment type="caution">
    <text evidence="1">The sequence shown here is derived from an EMBL/GenBank/DDBJ whole genome shotgun (WGS) entry which is preliminary data.</text>
</comment>
<keyword evidence="1" id="KW-0238">DNA-binding</keyword>
<gene>
    <name evidence="1" type="ORF">ACI1P1_03585</name>
</gene>
<organism evidence="1 2">
    <name type="scientific">Paenibacillus mesotrionivorans</name>
    <dbReference type="NCBI Taxonomy" id="3160968"/>
    <lineage>
        <taxon>Bacteria</taxon>
        <taxon>Bacillati</taxon>
        <taxon>Bacillota</taxon>
        <taxon>Bacilli</taxon>
        <taxon>Bacillales</taxon>
        <taxon>Paenibacillaceae</taxon>
        <taxon>Paenibacillus</taxon>
    </lineage>
</organism>
<evidence type="ECO:0000313" key="1">
    <source>
        <dbReference type="EMBL" id="MFM9327376.1"/>
    </source>
</evidence>